<organism evidence="1 2">
    <name type="scientific">Thelephora ganbajun</name>
    <name type="common">Ganba fungus</name>
    <dbReference type="NCBI Taxonomy" id="370292"/>
    <lineage>
        <taxon>Eukaryota</taxon>
        <taxon>Fungi</taxon>
        <taxon>Dikarya</taxon>
        <taxon>Basidiomycota</taxon>
        <taxon>Agaricomycotina</taxon>
        <taxon>Agaricomycetes</taxon>
        <taxon>Thelephorales</taxon>
        <taxon>Thelephoraceae</taxon>
        <taxon>Thelephora</taxon>
    </lineage>
</organism>
<reference evidence="1" key="2">
    <citation type="journal article" date="2020" name="Nat. Commun.">
        <title>Large-scale genome sequencing of mycorrhizal fungi provides insights into the early evolution of symbiotic traits.</title>
        <authorList>
            <person name="Miyauchi S."/>
            <person name="Kiss E."/>
            <person name="Kuo A."/>
            <person name="Drula E."/>
            <person name="Kohler A."/>
            <person name="Sanchez-Garcia M."/>
            <person name="Morin E."/>
            <person name="Andreopoulos B."/>
            <person name="Barry K.W."/>
            <person name="Bonito G."/>
            <person name="Buee M."/>
            <person name="Carver A."/>
            <person name="Chen C."/>
            <person name="Cichocki N."/>
            <person name="Clum A."/>
            <person name="Culley D."/>
            <person name="Crous P.W."/>
            <person name="Fauchery L."/>
            <person name="Girlanda M."/>
            <person name="Hayes R.D."/>
            <person name="Keri Z."/>
            <person name="LaButti K."/>
            <person name="Lipzen A."/>
            <person name="Lombard V."/>
            <person name="Magnuson J."/>
            <person name="Maillard F."/>
            <person name="Murat C."/>
            <person name="Nolan M."/>
            <person name="Ohm R.A."/>
            <person name="Pangilinan J."/>
            <person name="Pereira M.F."/>
            <person name="Perotto S."/>
            <person name="Peter M."/>
            <person name="Pfister S."/>
            <person name="Riley R."/>
            <person name="Sitrit Y."/>
            <person name="Stielow J.B."/>
            <person name="Szollosi G."/>
            <person name="Zifcakova L."/>
            <person name="Stursova M."/>
            <person name="Spatafora J.W."/>
            <person name="Tedersoo L."/>
            <person name="Vaario L.M."/>
            <person name="Yamada A."/>
            <person name="Yan M."/>
            <person name="Wang P."/>
            <person name="Xu J."/>
            <person name="Bruns T."/>
            <person name="Baldrian P."/>
            <person name="Vilgalys R."/>
            <person name="Dunand C."/>
            <person name="Henrissat B."/>
            <person name="Grigoriev I.V."/>
            <person name="Hibbett D."/>
            <person name="Nagy L.G."/>
            <person name="Martin F.M."/>
        </authorList>
    </citation>
    <scope>NUCLEOTIDE SEQUENCE</scope>
    <source>
        <strain evidence="1">P2</strain>
    </source>
</reference>
<comment type="caution">
    <text evidence="1">The sequence shown here is derived from an EMBL/GenBank/DDBJ whole genome shotgun (WGS) entry which is preliminary data.</text>
</comment>
<reference evidence="1" key="1">
    <citation type="submission" date="2019-10" db="EMBL/GenBank/DDBJ databases">
        <authorList>
            <consortium name="DOE Joint Genome Institute"/>
            <person name="Kuo A."/>
            <person name="Miyauchi S."/>
            <person name="Kiss E."/>
            <person name="Drula E."/>
            <person name="Kohler A."/>
            <person name="Sanchez-Garcia M."/>
            <person name="Andreopoulos B."/>
            <person name="Barry K.W."/>
            <person name="Bonito G."/>
            <person name="Buee M."/>
            <person name="Carver A."/>
            <person name="Chen C."/>
            <person name="Cichocki N."/>
            <person name="Clum A."/>
            <person name="Culley D."/>
            <person name="Crous P.W."/>
            <person name="Fauchery L."/>
            <person name="Girlanda M."/>
            <person name="Hayes R."/>
            <person name="Keri Z."/>
            <person name="Labutti K."/>
            <person name="Lipzen A."/>
            <person name="Lombard V."/>
            <person name="Magnuson J."/>
            <person name="Maillard F."/>
            <person name="Morin E."/>
            <person name="Murat C."/>
            <person name="Nolan M."/>
            <person name="Ohm R."/>
            <person name="Pangilinan J."/>
            <person name="Pereira M."/>
            <person name="Perotto S."/>
            <person name="Peter M."/>
            <person name="Riley R."/>
            <person name="Sitrit Y."/>
            <person name="Stielow B."/>
            <person name="Szollosi G."/>
            <person name="Zifcakova L."/>
            <person name="Stursova M."/>
            <person name="Spatafora J.W."/>
            <person name="Tedersoo L."/>
            <person name="Vaario L.-M."/>
            <person name="Yamada A."/>
            <person name="Yan M."/>
            <person name="Wang P."/>
            <person name="Xu J."/>
            <person name="Bruns T."/>
            <person name="Baldrian P."/>
            <person name="Vilgalys R."/>
            <person name="Henrissat B."/>
            <person name="Grigoriev I.V."/>
            <person name="Hibbett D."/>
            <person name="Nagy L.G."/>
            <person name="Martin F.M."/>
        </authorList>
    </citation>
    <scope>NUCLEOTIDE SEQUENCE</scope>
    <source>
        <strain evidence="1">P2</strain>
    </source>
</reference>
<evidence type="ECO:0000313" key="1">
    <source>
        <dbReference type="EMBL" id="KAF9643436.1"/>
    </source>
</evidence>
<dbReference type="EMBL" id="MU118225">
    <property type="protein sequence ID" value="KAF9643436.1"/>
    <property type="molecule type" value="Genomic_DNA"/>
</dbReference>
<accession>A0ACB6Z1F8</accession>
<gene>
    <name evidence="1" type="ORF">BDM02DRAFT_3123468</name>
</gene>
<proteinExistence type="predicted"/>
<sequence>MALGSSFMGLSDSIIDTVAIDWFVGEPRYQDIFVLSQSFQPPSSSPSEPLSTFSPEIPLDQSSTPGATQNIIHLVQTPRKVSIPQPRTTATLPNTALPTASHDEMTEAELCFTDFPQQLCSVPPAFSLPAQSLPPATALPLNWIKVPQSVYGHGSTQWDFKRSESIYFSTNGRPGINLGDALRKKYAGLDGQGDPMLQDSAGAISCRLLFPGYPDNGSSCQIHTLNWTRSRLPIPRSKLAHEVAKKLDRYLNRMARITPDPSVEDCWRIGRGFMHINNMFLVSLVSVSKGSFQPEIWIADPSVQTETESEQSIVQYLFPSHVIHTDQE</sequence>
<name>A0ACB6Z1F8_THEGA</name>
<keyword evidence="2" id="KW-1185">Reference proteome</keyword>
<protein>
    <submittedName>
        <fullName evidence="1">Uncharacterized protein</fullName>
    </submittedName>
</protein>
<evidence type="ECO:0000313" key="2">
    <source>
        <dbReference type="Proteomes" id="UP000886501"/>
    </source>
</evidence>
<dbReference type="Proteomes" id="UP000886501">
    <property type="component" value="Unassembled WGS sequence"/>
</dbReference>